<gene>
    <name evidence="2" type="ORF">DWZ46_00625</name>
</gene>
<feature type="transmembrane region" description="Helical" evidence="1">
    <location>
        <begin position="244"/>
        <end position="264"/>
    </location>
</feature>
<evidence type="ECO:0000313" key="3">
    <source>
        <dbReference type="Proteomes" id="UP000260991"/>
    </source>
</evidence>
<sequence>MDVFESKPLKLVSAAFYIVLMFLSFYCACYRLPVGLKYAINLLIFGWACAMFFLRPMFNRAIFCLRFFALFFFPYLMFWMWSVAIWISEFQTFNYILRGSLNIFYMLTNLMFASAAVYMFGEATMPLTLVGMTMANGLVALQVAASAGIGTFISEYIRLLITFADDTGGAMRQMELHDMVYGWGVMLIYYAIHKEKNHKTQAVCFLISALFFTLGFKRIAVPAVFCAAVMYHILCKWRPRHLQLLTDVIALVAGGCIFFYLWMIKSGLFVELANEFGVDLMYRDILYGYFSQFFELLPTYMGRGIRFIYTYATEDPSYPLATAATHNVYLELYLEVGFWCWWIWILFELAFRIHRVEERYTEIPAYALMAMNLYVFFTYLTDNTSFYYPINVLYRMAIMVWCLEISENSELVDPEREPLAVVKESRQKKRNKKRKEENVEEDFHICV</sequence>
<feature type="transmembrane region" description="Helical" evidence="1">
    <location>
        <begin position="176"/>
        <end position="193"/>
    </location>
</feature>
<dbReference type="Proteomes" id="UP000260991">
    <property type="component" value="Unassembled WGS sequence"/>
</dbReference>
<keyword evidence="1" id="KW-1133">Transmembrane helix</keyword>
<feature type="transmembrane region" description="Helical" evidence="1">
    <location>
        <begin position="99"/>
        <end position="120"/>
    </location>
</feature>
<accession>A0A3E2UC11</accession>
<keyword evidence="1" id="KW-0472">Membrane</keyword>
<dbReference type="AlphaFoldDB" id="A0A3E2UC11"/>
<evidence type="ECO:0000256" key="1">
    <source>
        <dbReference type="SAM" id="Phobius"/>
    </source>
</evidence>
<feature type="transmembrane region" description="Helical" evidence="1">
    <location>
        <begin position="140"/>
        <end position="164"/>
    </location>
</feature>
<dbReference type="EMBL" id="QVER01000001">
    <property type="protein sequence ID" value="RGB93735.1"/>
    <property type="molecule type" value="Genomic_DNA"/>
</dbReference>
<keyword evidence="1" id="KW-0812">Transmembrane</keyword>
<feature type="transmembrane region" description="Helical" evidence="1">
    <location>
        <begin position="363"/>
        <end position="380"/>
    </location>
</feature>
<name>A0A3E2UC11_9FIRM</name>
<dbReference type="RefSeq" id="WP_158402042.1">
    <property type="nucleotide sequence ID" value="NZ_QVER01000001.1"/>
</dbReference>
<feature type="transmembrane region" description="Helical" evidence="1">
    <location>
        <begin position="67"/>
        <end position="87"/>
    </location>
</feature>
<evidence type="ECO:0000313" key="2">
    <source>
        <dbReference type="EMBL" id="RGB93735.1"/>
    </source>
</evidence>
<organism evidence="2 3">
    <name type="scientific">Faecalibacterium prausnitzii</name>
    <dbReference type="NCBI Taxonomy" id="853"/>
    <lineage>
        <taxon>Bacteria</taxon>
        <taxon>Bacillati</taxon>
        <taxon>Bacillota</taxon>
        <taxon>Clostridia</taxon>
        <taxon>Eubacteriales</taxon>
        <taxon>Oscillospiraceae</taxon>
        <taxon>Faecalibacterium</taxon>
    </lineage>
</organism>
<feature type="transmembrane region" description="Helical" evidence="1">
    <location>
        <begin position="205"/>
        <end position="232"/>
    </location>
</feature>
<comment type="caution">
    <text evidence="2">The sequence shown here is derived from an EMBL/GenBank/DDBJ whole genome shotgun (WGS) entry which is preliminary data.</text>
</comment>
<proteinExistence type="predicted"/>
<feature type="transmembrane region" description="Helical" evidence="1">
    <location>
        <begin position="38"/>
        <end position="55"/>
    </location>
</feature>
<feature type="transmembrane region" description="Helical" evidence="1">
    <location>
        <begin position="332"/>
        <end position="351"/>
    </location>
</feature>
<evidence type="ECO:0008006" key="4">
    <source>
        <dbReference type="Google" id="ProtNLM"/>
    </source>
</evidence>
<reference evidence="2 3" key="1">
    <citation type="submission" date="2018-08" db="EMBL/GenBank/DDBJ databases">
        <title>A genome reference for cultivated species of the human gut microbiota.</title>
        <authorList>
            <person name="Zou Y."/>
            <person name="Xue W."/>
            <person name="Luo G."/>
        </authorList>
    </citation>
    <scope>NUCLEOTIDE SEQUENCE [LARGE SCALE GENOMIC DNA]</scope>
    <source>
        <strain evidence="2 3">AF32-8AC</strain>
    </source>
</reference>
<feature type="transmembrane region" description="Helical" evidence="1">
    <location>
        <begin position="12"/>
        <end position="31"/>
    </location>
</feature>
<protein>
    <recommendedName>
        <fullName evidence="4">O-antigen ligase domain-containing protein</fullName>
    </recommendedName>
</protein>